<dbReference type="OrthoDB" id="5801582at2"/>
<keyword evidence="3" id="KW-1185">Reference proteome</keyword>
<dbReference type="Pfam" id="PF05597">
    <property type="entry name" value="Phasin"/>
    <property type="match status" value="1"/>
</dbReference>
<feature type="region of interest" description="Disordered" evidence="1">
    <location>
        <begin position="1"/>
        <end position="32"/>
    </location>
</feature>
<dbReference type="EMBL" id="VICE01000038">
    <property type="protein sequence ID" value="TQD49767.1"/>
    <property type="molecule type" value="Genomic_DNA"/>
</dbReference>
<dbReference type="PANTHER" id="PTHR38664:SF1">
    <property type="entry name" value="SLR0058 PROTEIN"/>
    <property type="match status" value="1"/>
</dbReference>
<feature type="compositionally biased region" description="Basic residues" evidence="1">
    <location>
        <begin position="1"/>
        <end position="11"/>
    </location>
</feature>
<organism evidence="2 3">
    <name type="scientific">Marilutibacter aestuarii</name>
    <dbReference type="NCBI Taxonomy" id="1706195"/>
    <lineage>
        <taxon>Bacteria</taxon>
        <taxon>Pseudomonadati</taxon>
        <taxon>Pseudomonadota</taxon>
        <taxon>Gammaproteobacteria</taxon>
        <taxon>Lysobacterales</taxon>
        <taxon>Lysobacteraceae</taxon>
        <taxon>Marilutibacter</taxon>
    </lineage>
</organism>
<sequence length="188" mass="20342">MRMAKQKKPGKKGRDTQDAIDPQAQAEAMARGMSESAQQIWLAGVGAFARAQSEGNKLFESLVREGMGFEKTAREAAGHQAEAMREAVESRVGQARDRANETWKRLETAFETRVAETLGRLGVPTRADIAELNAKLDALAARSPAPTRRAPARKAPVAKRAQPATPRKTVGKSAKSPRASAARRPRTS</sequence>
<dbReference type="InterPro" id="IPR008769">
    <property type="entry name" value="PhaF_PhaI"/>
</dbReference>
<proteinExistence type="predicted"/>
<gene>
    <name evidence="2" type="ORF">FKV25_03785</name>
</gene>
<feature type="compositionally biased region" description="Low complexity" evidence="1">
    <location>
        <begin position="139"/>
        <end position="164"/>
    </location>
</feature>
<protein>
    <submittedName>
        <fullName evidence="2">Phasin family protein</fullName>
    </submittedName>
</protein>
<dbReference type="Proteomes" id="UP000318212">
    <property type="component" value="Unassembled WGS sequence"/>
</dbReference>
<evidence type="ECO:0000313" key="3">
    <source>
        <dbReference type="Proteomes" id="UP000318212"/>
    </source>
</evidence>
<evidence type="ECO:0000256" key="1">
    <source>
        <dbReference type="SAM" id="MobiDB-lite"/>
    </source>
</evidence>
<reference evidence="2 3" key="1">
    <citation type="submission" date="2019-06" db="EMBL/GenBank/DDBJ databases">
        <title>Lysobacter alkalisoli sp. nov. isolated from saline soil.</title>
        <authorList>
            <person name="Sun J.-Q."/>
            <person name="Xu L."/>
        </authorList>
    </citation>
    <scope>NUCLEOTIDE SEQUENCE [LARGE SCALE GENOMIC DNA]</scope>
    <source>
        <strain evidence="2 3">JCM 31130</strain>
    </source>
</reference>
<dbReference type="PANTHER" id="PTHR38664">
    <property type="entry name" value="SLR0058 PROTEIN"/>
    <property type="match status" value="1"/>
</dbReference>
<feature type="region of interest" description="Disordered" evidence="1">
    <location>
        <begin position="139"/>
        <end position="188"/>
    </location>
</feature>
<accession>A0A508AJZ2</accession>
<dbReference type="AlphaFoldDB" id="A0A508AJZ2"/>
<dbReference type="NCBIfam" id="TIGR01837">
    <property type="entry name" value="PHA_granule_1"/>
    <property type="match status" value="1"/>
</dbReference>
<evidence type="ECO:0000313" key="2">
    <source>
        <dbReference type="EMBL" id="TQD49767.1"/>
    </source>
</evidence>
<name>A0A508AJZ2_9GAMM</name>
<comment type="caution">
    <text evidence="2">The sequence shown here is derived from an EMBL/GenBank/DDBJ whole genome shotgun (WGS) entry which is preliminary data.</text>
</comment>